<dbReference type="EMBL" id="BMAO01012888">
    <property type="protein sequence ID" value="GFQ84611.1"/>
    <property type="molecule type" value="Genomic_DNA"/>
</dbReference>
<organism evidence="1 2">
    <name type="scientific">Trichonephila clavata</name>
    <name type="common">Joro spider</name>
    <name type="synonym">Nephila clavata</name>
    <dbReference type="NCBI Taxonomy" id="2740835"/>
    <lineage>
        <taxon>Eukaryota</taxon>
        <taxon>Metazoa</taxon>
        <taxon>Ecdysozoa</taxon>
        <taxon>Arthropoda</taxon>
        <taxon>Chelicerata</taxon>
        <taxon>Arachnida</taxon>
        <taxon>Araneae</taxon>
        <taxon>Araneomorphae</taxon>
        <taxon>Entelegynae</taxon>
        <taxon>Araneoidea</taxon>
        <taxon>Nephilidae</taxon>
        <taxon>Trichonephila</taxon>
    </lineage>
</organism>
<keyword evidence="2" id="KW-1185">Reference proteome</keyword>
<gene>
    <name evidence="1" type="primary">WH47_06898</name>
    <name evidence="1" type="ORF">TNCT_136101</name>
</gene>
<comment type="caution">
    <text evidence="1">The sequence shown here is derived from an EMBL/GenBank/DDBJ whole genome shotgun (WGS) entry which is preliminary data.</text>
</comment>
<sequence length="79" mass="9465">MGAEYESLLFCTEIRWLSQGKVLARLFELRHEVREFLLTQNMLEICQPLNDDYWIAELVYMADVFEHLNELNKKNARSK</sequence>
<name>A0A8X6FN89_TRICU</name>
<dbReference type="AlphaFoldDB" id="A0A8X6FN89"/>
<evidence type="ECO:0000313" key="1">
    <source>
        <dbReference type="EMBL" id="GFQ84611.1"/>
    </source>
</evidence>
<protein>
    <submittedName>
        <fullName evidence="1">SCAN domain-containing protein 3</fullName>
    </submittedName>
</protein>
<dbReference type="OrthoDB" id="1101576at2759"/>
<dbReference type="PANTHER" id="PTHR45913">
    <property type="entry name" value="EPM2A-INTERACTING PROTEIN 1"/>
    <property type="match status" value="1"/>
</dbReference>
<evidence type="ECO:0000313" key="2">
    <source>
        <dbReference type="Proteomes" id="UP000887116"/>
    </source>
</evidence>
<reference evidence="1" key="1">
    <citation type="submission" date="2020-07" db="EMBL/GenBank/DDBJ databases">
        <title>Multicomponent nature underlies the extraordinary mechanical properties of spider dragline silk.</title>
        <authorList>
            <person name="Kono N."/>
            <person name="Nakamura H."/>
            <person name="Mori M."/>
            <person name="Yoshida Y."/>
            <person name="Ohtoshi R."/>
            <person name="Malay A.D."/>
            <person name="Moran D.A.P."/>
            <person name="Tomita M."/>
            <person name="Numata K."/>
            <person name="Arakawa K."/>
        </authorList>
    </citation>
    <scope>NUCLEOTIDE SEQUENCE</scope>
</reference>
<dbReference type="PANTHER" id="PTHR45913:SF19">
    <property type="entry name" value="LOW QUALITY PROTEIN: ZINC FINGER BED DOMAIN-CONTAINING PROTEIN 5-LIKE"/>
    <property type="match status" value="1"/>
</dbReference>
<proteinExistence type="predicted"/>
<dbReference type="Proteomes" id="UP000887116">
    <property type="component" value="Unassembled WGS sequence"/>
</dbReference>
<accession>A0A8X6FN89</accession>